<protein>
    <submittedName>
        <fullName evidence="2">Alpha/beta hydrolase</fullName>
    </submittedName>
</protein>
<dbReference type="Pfam" id="PF12697">
    <property type="entry name" value="Abhydrolase_6"/>
    <property type="match status" value="1"/>
</dbReference>
<dbReference type="AlphaFoldDB" id="A0A9X1ZCX2"/>
<dbReference type="Gene3D" id="3.40.50.1820">
    <property type="entry name" value="alpha/beta hydrolase"/>
    <property type="match status" value="1"/>
</dbReference>
<proteinExistence type="predicted"/>
<feature type="domain" description="AB hydrolase-1" evidence="1">
    <location>
        <begin position="12"/>
        <end position="119"/>
    </location>
</feature>
<evidence type="ECO:0000259" key="1">
    <source>
        <dbReference type="Pfam" id="PF12697"/>
    </source>
</evidence>
<reference evidence="2" key="1">
    <citation type="submission" date="2022-01" db="EMBL/GenBank/DDBJ databases">
        <title>Whole genome-based taxonomy of the Shewanellaceae.</title>
        <authorList>
            <person name="Martin-Rodriguez A.J."/>
        </authorList>
    </citation>
    <scope>NUCLEOTIDE SEQUENCE</scope>
    <source>
        <strain evidence="2">DSM 23803</strain>
    </source>
</reference>
<keyword evidence="3" id="KW-1185">Reference proteome</keyword>
<dbReference type="RefSeq" id="WP_229779939.1">
    <property type="nucleotide sequence ID" value="NZ_BMQI01000009.1"/>
</dbReference>
<dbReference type="EMBL" id="JAKILJ010000009">
    <property type="protein sequence ID" value="MCL1104788.1"/>
    <property type="molecule type" value="Genomic_DNA"/>
</dbReference>
<name>A0A9X1ZCX2_9GAMM</name>
<dbReference type="PANTHER" id="PTHR37946:SF1">
    <property type="entry name" value="SLL1969 PROTEIN"/>
    <property type="match status" value="1"/>
</dbReference>
<dbReference type="GO" id="GO:0016787">
    <property type="term" value="F:hydrolase activity"/>
    <property type="evidence" value="ECO:0007669"/>
    <property type="project" value="UniProtKB-KW"/>
</dbReference>
<dbReference type="InterPro" id="IPR029058">
    <property type="entry name" value="AB_hydrolase_fold"/>
</dbReference>
<dbReference type="SUPFAM" id="SSF53474">
    <property type="entry name" value="alpha/beta-Hydrolases"/>
    <property type="match status" value="1"/>
</dbReference>
<comment type="caution">
    <text evidence="2">The sequence shown here is derived from an EMBL/GenBank/DDBJ whole genome shotgun (WGS) entry which is preliminary data.</text>
</comment>
<evidence type="ECO:0000313" key="2">
    <source>
        <dbReference type="EMBL" id="MCL1104788.1"/>
    </source>
</evidence>
<dbReference type="PANTHER" id="PTHR37946">
    <property type="entry name" value="SLL1969 PROTEIN"/>
    <property type="match status" value="1"/>
</dbReference>
<organism evidence="2 3">
    <name type="scientific">Shewanella algicola</name>
    <dbReference type="NCBI Taxonomy" id="640633"/>
    <lineage>
        <taxon>Bacteria</taxon>
        <taxon>Pseudomonadati</taxon>
        <taxon>Pseudomonadota</taxon>
        <taxon>Gammaproteobacteria</taxon>
        <taxon>Alteromonadales</taxon>
        <taxon>Shewanellaceae</taxon>
        <taxon>Shewanella</taxon>
    </lineage>
</organism>
<sequence>MTATHTAPVECVILLHGLARTHRSMTTLASALTTAGYHIINFSYPSTQYHIAQLAEDAVTAALEQCPKGSKVHFVTHSMGGILVRQYLHLHTIENLGRVVMLGPPNQGSEVVDRLKSLPGFKLINGPAGMQLGTRLVDLPRMLGAANFDVGIIAGTRSINLLLSSLLPSPNDGKVSVVNTQLDGMSDHISIPVTHPFMMRNKTVIAQVLHFLTHGKFAR</sequence>
<accession>A0A9X1ZCX2</accession>
<gene>
    <name evidence="2" type="ORF">L2749_05875</name>
</gene>
<evidence type="ECO:0000313" key="3">
    <source>
        <dbReference type="Proteomes" id="UP001139408"/>
    </source>
</evidence>
<dbReference type="InterPro" id="IPR000073">
    <property type="entry name" value="AB_hydrolase_1"/>
</dbReference>
<dbReference type="Proteomes" id="UP001139408">
    <property type="component" value="Unassembled WGS sequence"/>
</dbReference>
<keyword evidence="2" id="KW-0378">Hydrolase</keyword>